<keyword evidence="2" id="KW-1185">Reference proteome</keyword>
<evidence type="ECO:0008006" key="3">
    <source>
        <dbReference type="Google" id="ProtNLM"/>
    </source>
</evidence>
<gene>
    <name evidence="1" type="ORF">DVK85_03460</name>
</gene>
<dbReference type="EMBL" id="CP031188">
    <property type="protein sequence ID" value="AXG73337.1"/>
    <property type="molecule type" value="Genomic_DNA"/>
</dbReference>
<name>A0A345H9S7_9FLAO</name>
<accession>A0A345H9S7</accession>
<dbReference type="Proteomes" id="UP000253951">
    <property type="component" value="Chromosome"/>
</dbReference>
<protein>
    <recommendedName>
        <fullName evidence="3">Lipoprotein</fullName>
    </recommendedName>
</protein>
<dbReference type="AlphaFoldDB" id="A0A345H9S7"/>
<evidence type="ECO:0000313" key="1">
    <source>
        <dbReference type="EMBL" id="AXG73337.1"/>
    </source>
</evidence>
<dbReference type="RefSeq" id="WP_114677098.1">
    <property type="nucleotide sequence ID" value="NZ_CP031188.1"/>
</dbReference>
<evidence type="ECO:0000313" key="2">
    <source>
        <dbReference type="Proteomes" id="UP000253951"/>
    </source>
</evidence>
<reference evidence="1 2" key="1">
    <citation type="submission" date="2018-07" db="EMBL/GenBank/DDBJ databases">
        <title>Complete genome sequence of Flavobacterium arcticum type strain SM1502T.</title>
        <authorList>
            <person name="Li Y."/>
            <person name="Li D.-D."/>
        </authorList>
    </citation>
    <scope>NUCLEOTIDE SEQUENCE [LARGE SCALE GENOMIC DNA]</scope>
    <source>
        <strain evidence="1 2">SM1502</strain>
    </source>
</reference>
<dbReference type="KEGG" id="fat:DVK85_03460"/>
<sequence length="135" mass="15955">MKLLYLYCISFVLLSCASKKNTDGDYFQVFDKKRYDNYTLYYGEKDNDTLVFIGEKDFIKKCRISFKMIDKKLLNNSVSSLETTNYSIAFYYLIWDVNHQFLVSVGSESPGHKNNTYIGTYYNYPYYIDDCQALK</sequence>
<organism evidence="1 2">
    <name type="scientific">Flavobacterium arcticum</name>
    <dbReference type="NCBI Taxonomy" id="1784713"/>
    <lineage>
        <taxon>Bacteria</taxon>
        <taxon>Pseudomonadati</taxon>
        <taxon>Bacteroidota</taxon>
        <taxon>Flavobacteriia</taxon>
        <taxon>Flavobacteriales</taxon>
        <taxon>Flavobacteriaceae</taxon>
        <taxon>Flavobacterium</taxon>
    </lineage>
</organism>
<proteinExistence type="predicted"/>
<dbReference type="PROSITE" id="PS51257">
    <property type="entry name" value="PROKAR_LIPOPROTEIN"/>
    <property type="match status" value="1"/>
</dbReference>